<dbReference type="SMART" id="SM00702">
    <property type="entry name" value="P4Hc"/>
    <property type="match status" value="1"/>
</dbReference>
<dbReference type="EMBL" id="JAPFRD010000002">
    <property type="protein sequence ID" value="MCW8106977.1"/>
    <property type="molecule type" value="Genomic_DNA"/>
</dbReference>
<keyword evidence="5" id="KW-0560">Oxidoreductase</keyword>
<dbReference type="Proteomes" id="UP001142810">
    <property type="component" value="Unassembled WGS sequence"/>
</dbReference>
<gene>
    <name evidence="8" type="ORF">OPS25_00485</name>
</gene>
<evidence type="ECO:0000313" key="9">
    <source>
        <dbReference type="Proteomes" id="UP001142810"/>
    </source>
</evidence>
<keyword evidence="4" id="KW-0223">Dioxygenase</keyword>
<evidence type="ECO:0000256" key="1">
    <source>
        <dbReference type="ARBA" id="ARBA00001961"/>
    </source>
</evidence>
<keyword evidence="6" id="KW-0408">Iron</keyword>
<feature type="domain" description="Fe2OG dioxygenase" evidence="7">
    <location>
        <begin position="107"/>
        <end position="209"/>
    </location>
</feature>
<proteinExistence type="predicted"/>
<evidence type="ECO:0000313" key="8">
    <source>
        <dbReference type="EMBL" id="MCW8106977.1"/>
    </source>
</evidence>
<keyword evidence="9" id="KW-1185">Reference proteome</keyword>
<evidence type="ECO:0000259" key="7">
    <source>
        <dbReference type="PROSITE" id="PS51471"/>
    </source>
</evidence>
<dbReference type="PANTHER" id="PTHR12907:SF26">
    <property type="entry name" value="HIF PROLYL HYDROXYLASE, ISOFORM C"/>
    <property type="match status" value="1"/>
</dbReference>
<organism evidence="8 9">
    <name type="scientific">Alteromonas aquimaris</name>
    <dbReference type="NCBI Taxonomy" id="2998417"/>
    <lineage>
        <taxon>Bacteria</taxon>
        <taxon>Pseudomonadati</taxon>
        <taxon>Pseudomonadota</taxon>
        <taxon>Gammaproteobacteria</taxon>
        <taxon>Alteromonadales</taxon>
        <taxon>Alteromonadaceae</taxon>
        <taxon>Alteromonas/Salinimonas group</taxon>
        <taxon>Alteromonas</taxon>
    </lineage>
</organism>
<comment type="cofactor">
    <cofactor evidence="1">
        <name>L-ascorbate</name>
        <dbReference type="ChEBI" id="CHEBI:38290"/>
    </cofactor>
</comment>
<dbReference type="Pfam" id="PF13640">
    <property type="entry name" value="2OG-FeII_Oxy_3"/>
    <property type="match status" value="1"/>
</dbReference>
<sequence length="221" mass="25000">MLANIIDLPAQTDHSQLYEQIAHDIETQGYSIRLGALPANIAEALLAHQLSLNSAKYREAGIGRGEDQINNRFVRTDEICWITGESDAGKLWLDWASELKSYLNRRLFLGLFSFESHFAHYPPGAFYKRHVDSFKGNTNRVLSLVTYLNSNWAIDDGGELVLYRDENDQVGTRVVPLMGTLALFLSEDFPHEVLPAARDRYSVAGWFRVNSSVTDRVDPPR</sequence>
<dbReference type="PANTHER" id="PTHR12907">
    <property type="entry name" value="EGL NINE HOMOLOG-RELATED"/>
    <property type="match status" value="1"/>
</dbReference>
<dbReference type="RefSeq" id="WP_265616130.1">
    <property type="nucleotide sequence ID" value="NZ_JAPFRD010000002.1"/>
</dbReference>
<keyword evidence="3" id="KW-0847">Vitamin C</keyword>
<dbReference type="Gene3D" id="2.60.120.620">
    <property type="entry name" value="q2cbj1_9rhob like domain"/>
    <property type="match status" value="1"/>
</dbReference>
<reference evidence="8" key="1">
    <citation type="submission" date="2022-11" db="EMBL/GenBank/DDBJ databases">
        <title>Alteromonas sp. nov., isolated from sea water of the Qingdao.</title>
        <authorList>
            <person name="Wang Q."/>
        </authorList>
    </citation>
    <scope>NUCLEOTIDE SEQUENCE</scope>
    <source>
        <strain evidence="8">ASW11-7</strain>
    </source>
</reference>
<comment type="caution">
    <text evidence="8">The sequence shown here is derived from an EMBL/GenBank/DDBJ whole genome shotgun (WGS) entry which is preliminary data.</text>
</comment>
<accession>A0ABT3P2J6</accession>
<keyword evidence="2" id="KW-0479">Metal-binding</keyword>
<dbReference type="PROSITE" id="PS51471">
    <property type="entry name" value="FE2OG_OXY"/>
    <property type="match status" value="1"/>
</dbReference>
<evidence type="ECO:0000256" key="4">
    <source>
        <dbReference type="ARBA" id="ARBA00022964"/>
    </source>
</evidence>
<evidence type="ECO:0000256" key="5">
    <source>
        <dbReference type="ARBA" id="ARBA00023002"/>
    </source>
</evidence>
<evidence type="ECO:0000256" key="6">
    <source>
        <dbReference type="ARBA" id="ARBA00023004"/>
    </source>
</evidence>
<evidence type="ECO:0000256" key="2">
    <source>
        <dbReference type="ARBA" id="ARBA00022723"/>
    </source>
</evidence>
<dbReference type="InterPro" id="IPR006620">
    <property type="entry name" value="Pro_4_hyd_alph"/>
</dbReference>
<protein>
    <submittedName>
        <fullName evidence="8">2OG-Fe(II) oxygenase</fullName>
    </submittedName>
</protein>
<name>A0ABT3P2J6_9ALTE</name>
<evidence type="ECO:0000256" key="3">
    <source>
        <dbReference type="ARBA" id="ARBA00022896"/>
    </source>
</evidence>
<dbReference type="InterPro" id="IPR051559">
    <property type="entry name" value="HIF_prolyl_hydroxylases"/>
</dbReference>
<dbReference type="InterPro" id="IPR005123">
    <property type="entry name" value="Oxoglu/Fe-dep_dioxygenase_dom"/>
</dbReference>
<dbReference type="InterPro" id="IPR044862">
    <property type="entry name" value="Pro_4_hyd_alph_FE2OG_OXY"/>
</dbReference>